<gene>
    <name evidence="2" type="ORF">CP10139811_1195</name>
</gene>
<dbReference type="HOGENOM" id="CLU_3054749_0_0_0"/>
<comment type="caution">
    <text evidence="2">The sequence shown here is derived from an EMBL/GenBank/DDBJ whole genome shotgun (WGS) entry which is preliminary data.</text>
</comment>
<dbReference type="EMBL" id="ATNB01000122">
    <property type="protein sequence ID" value="EPP34997.1"/>
    <property type="molecule type" value="Genomic_DNA"/>
</dbReference>
<evidence type="ECO:0000313" key="2">
    <source>
        <dbReference type="EMBL" id="EPP34997.1"/>
    </source>
</evidence>
<feature type="compositionally biased region" description="Basic and acidic residues" evidence="1">
    <location>
        <begin position="1"/>
        <end position="20"/>
    </location>
</feature>
<feature type="compositionally biased region" description="Polar residues" evidence="1">
    <location>
        <begin position="21"/>
        <end position="43"/>
    </location>
</feature>
<organism evidence="2 3">
    <name type="scientific">Chlamydia ibidis</name>
    <dbReference type="NCBI Taxonomy" id="1405396"/>
    <lineage>
        <taxon>Bacteria</taxon>
        <taxon>Pseudomonadati</taxon>
        <taxon>Chlamydiota</taxon>
        <taxon>Chlamydiia</taxon>
        <taxon>Chlamydiales</taxon>
        <taxon>Chlamydiaceae</taxon>
        <taxon>Chlamydia/Chlamydophila group</taxon>
        <taxon>Chlamydia</taxon>
    </lineage>
</organism>
<feature type="compositionally biased region" description="Basic residues" evidence="1">
    <location>
        <begin position="44"/>
        <end position="54"/>
    </location>
</feature>
<sequence>MQYRSQAKDSNKESGKKLLQETETQELQKTNQPKKTPEQISNHRTQKAKTKQKY</sequence>
<evidence type="ECO:0000313" key="3">
    <source>
        <dbReference type="Proteomes" id="UP000016200"/>
    </source>
</evidence>
<evidence type="ECO:0000256" key="1">
    <source>
        <dbReference type="SAM" id="MobiDB-lite"/>
    </source>
</evidence>
<proteinExistence type="predicted"/>
<reference evidence="2 3" key="1">
    <citation type="submission" date="2013-04" db="EMBL/GenBank/DDBJ databases">
        <title>Genome sequence of Chlamydia psittaci 10-1398/11.</title>
        <authorList>
            <person name="Huot-Creasy H."/>
            <person name="McCracken C.L."/>
            <person name="Humphries M."/>
            <person name="Sachse K."/>
            <person name="Laroucau K."/>
            <person name="Bavoil P."/>
            <person name="Myers G.S."/>
        </authorList>
    </citation>
    <scope>NUCLEOTIDE SEQUENCE [LARGE SCALE GENOMIC DNA]</scope>
    <source>
        <strain evidence="2 3">10_1398_11</strain>
    </source>
</reference>
<accession>S7J4M7</accession>
<feature type="non-terminal residue" evidence="2">
    <location>
        <position position="54"/>
    </location>
</feature>
<feature type="region of interest" description="Disordered" evidence="1">
    <location>
        <begin position="1"/>
        <end position="54"/>
    </location>
</feature>
<protein>
    <submittedName>
        <fullName evidence="2">Uncharacterized protein</fullName>
    </submittedName>
</protein>
<dbReference type="Proteomes" id="UP000016200">
    <property type="component" value="Unassembled WGS sequence"/>
</dbReference>
<name>S7J4M7_9CHLA</name>
<dbReference type="AlphaFoldDB" id="S7J4M7"/>